<evidence type="ECO:0000313" key="1">
    <source>
        <dbReference type="EMBL" id="RKP09026.1"/>
    </source>
</evidence>
<accession>A0A4P9XSE3</accession>
<gene>
    <name evidence="1" type="ORF">THASP1DRAFT_29177</name>
</gene>
<dbReference type="EMBL" id="KZ992548">
    <property type="protein sequence ID" value="RKP09026.1"/>
    <property type="molecule type" value="Genomic_DNA"/>
</dbReference>
<sequence length="832" mass="92698">MAKVGGNVPTAEGLVEAERSIRNAHISLDLDIANRPDSGIKIIRHTYYAADGACTTLPDVIVEAGSTTKAVFKAVDNKHRLKGCLLYQIVRADAAPSSANDLYLLLAWRIKPGGNAYMMLDLLENRKGVIVWDTRRLESHYKEYIREQLQTTKSAQTRTWAMDNDSAFTVRVNMNDACIGSMKVDIIKAESPLDEKRPFFVSPQRCDTISWSTIDGTSAYNNPSVSYLFGSSVDISVHNNCDNLLLCNPSISVLKGKHKSDSLRDITPHEDRVIKLKSASMIRGRTHGCIVYELVEFSGLAPVIWNRRTFLVIDVITVPNAAEKRKVAVQLFTALGPSFSAANDGLPEKAHRDVFCQYMTTHGRPFTYRMDKMNLKLDLSFDRERHARLYVRLSQVSRCPQEDKPLFFAVEKICAPSSSVLEAIQNALRNLDKHLHHRLRLCENKTNGPRGEKNGFILEQLYPDKEESFKEFHIGCTNSRLRSGEAYLHGLPVPKDKQSDLYIHMIEPVAHFDDGFVCLLVLMQNMDASLVNSTSDSSKPPIQGYTALILYTPKHKGEDATDLVKYLLTYAKMPPNSSYDAGHLMDREIQFPGEKAHLCVYQAAAPPHVLAVSLENSLGHNALHAKQSNHFAHWNSSNYRMSKDSYPTAPPPRSIRISVLNVHAGLKLRLIDYIASGVPVNNISSQAVSHGSEFAAYFEFSAQDCRSTVLLRFVFDNEASIGMDVQIDLELPSFSENGNKAQQTTIIRYVDSNNCTVAGMKPHRLDTVYNIAPDGSDDNSDQPEICTNCSLMARQAQSHMPTIPAYAVAIRHGCRSNSLLNFDACVTIAESA</sequence>
<dbReference type="AlphaFoldDB" id="A0A4P9XSE3"/>
<dbReference type="OrthoDB" id="10632192at2759"/>
<proteinExistence type="predicted"/>
<reference evidence="2" key="1">
    <citation type="journal article" date="2018" name="Nat. Microbiol.">
        <title>Leveraging single-cell genomics to expand the fungal tree of life.</title>
        <authorList>
            <person name="Ahrendt S.R."/>
            <person name="Quandt C.A."/>
            <person name="Ciobanu D."/>
            <person name="Clum A."/>
            <person name="Salamov A."/>
            <person name="Andreopoulos B."/>
            <person name="Cheng J.F."/>
            <person name="Woyke T."/>
            <person name="Pelin A."/>
            <person name="Henrissat B."/>
            <person name="Reynolds N.K."/>
            <person name="Benny G.L."/>
            <person name="Smith M.E."/>
            <person name="James T.Y."/>
            <person name="Grigoriev I.V."/>
        </authorList>
    </citation>
    <scope>NUCLEOTIDE SEQUENCE [LARGE SCALE GENOMIC DNA]</scope>
    <source>
        <strain evidence="2">RSA 1356</strain>
    </source>
</reference>
<dbReference type="Proteomes" id="UP000271241">
    <property type="component" value="Unassembled WGS sequence"/>
</dbReference>
<evidence type="ECO:0000313" key="2">
    <source>
        <dbReference type="Proteomes" id="UP000271241"/>
    </source>
</evidence>
<name>A0A4P9XSE3_9FUNG</name>
<keyword evidence="2" id="KW-1185">Reference proteome</keyword>
<protein>
    <submittedName>
        <fullName evidence="1">Uncharacterized protein</fullName>
    </submittedName>
</protein>
<organism evidence="1 2">
    <name type="scientific">Thamnocephalis sphaerospora</name>
    <dbReference type="NCBI Taxonomy" id="78915"/>
    <lineage>
        <taxon>Eukaryota</taxon>
        <taxon>Fungi</taxon>
        <taxon>Fungi incertae sedis</taxon>
        <taxon>Zoopagomycota</taxon>
        <taxon>Zoopagomycotina</taxon>
        <taxon>Zoopagomycetes</taxon>
        <taxon>Zoopagales</taxon>
        <taxon>Sigmoideomycetaceae</taxon>
        <taxon>Thamnocephalis</taxon>
    </lineage>
</organism>